<name>A0A6V7PRI8_ANACO</name>
<proteinExistence type="predicted"/>
<evidence type="ECO:0000313" key="2">
    <source>
        <dbReference type="EMBL" id="CAD1833482.1"/>
    </source>
</evidence>
<dbReference type="EMBL" id="LR862151">
    <property type="protein sequence ID" value="CAD1833482.1"/>
    <property type="molecule type" value="Genomic_DNA"/>
</dbReference>
<accession>A0A6V7PRI8</accession>
<feature type="region of interest" description="Disordered" evidence="1">
    <location>
        <begin position="1"/>
        <end position="86"/>
    </location>
</feature>
<feature type="compositionally biased region" description="Basic residues" evidence="1">
    <location>
        <begin position="1"/>
        <end position="12"/>
    </location>
</feature>
<dbReference type="AlphaFoldDB" id="A0A6V7PRI8"/>
<evidence type="ECO:0000256" key="1">
    <source>
        <dbReference type="SAM" id="MobiDB-lite"/>
    </source>
</evidence>
<sequence length="161" mass="17140">MNLRRGVRRPRGSGRSTQIESLRRNESVVAGFAGARPWSDTGGGGGAAAAPAGQAQRREPRSLLRDPAERIADDLLPARRSVGESSGVEDDDLFYVGVEKSNYDWLLTPHGTPLFSSCTGVERQPSSASAKSTSEVGSASATKPSRVWDLVYDPCNLVHGS</sequence>
<protein>
    <submittedName>
        <fullName evidence="2">Uncharacterized protein</fullName>
    </submittedName>
</protein>
<organism evidence="2">
    <name type="scientific">Ananas comosus var. bracteatus</name>
    <name type="common">red pineapple</name>
    <dbReference type="NCBI Taxonomy" id="296719"/>
    <lineage>
        <taxon>Eukaryota</taxon>
        <taxon>Viridiplantae</taxon>
        <taxon>Streptophyta</taxon>
        <taxon>Embryophyta</taxon>
        <taxon>Tracheophyta</taxon>
        <taxon>Spermatophyta</taxon>
        <taxon>Magnoliopsida</taxon>
        <taxon>Liliopsida</taxon>
        <taxon>Poales</taxon>
        <taxon>Bromeliaceae</taxon>
        <taxon>Bromelioideae</taxon>
        <taxon>Ananas</taxon>
    </lineage>
</organism>
<gene>
    <name evidence="2" type="ORF">CB5_LOCUS16693</name>
</gene>
<reference evidence="2" key="1">
    <citation type="submission" date="2020-07" db="EMBL/GenBank/DDBJ databases">
        <authorList>
            <person name="Lin J."/>
        </authorList>
    </citation>
    <scope>NUCLEOTIDE SEQUENCE</scope>
</reference>
<feature type="region of interest" description="Disordered" evidence="1">
    <location>
        <begin position="118"/>
        <end position="143"/>
    </location>
</feature>
<feature type="compositionally biased region" description="Basic and acidic residues" evidence="1">
    <location>
        <begin position="56"/>
        <end position="77"/>
    </location>
</feature>